<evidence type="ECO:0000313" key="2">
    <source>
        <dbReference type="EMBL" id="JAC78502.1"/>
    </source>
</evidence>
<dbReference type="EMBL" id="GBEZ01006921">
    <property type="protein sequence ID" value="JAC78502.1"/>
    <property type="molecule type" value="Transcribed_RNA"/>
</dbReference>
<organism evidence="2">
    <name type="scientific">Tetraselmis sp. GSL018</name>
    <dbReference type="NCBI Taxonomy" id="582737"/>
    <lineage>
        <taxon>Eukaryota</taxon>
        <taxon>Viridiplantae</taxon>
        <taxon>Chlorophyta</taxon>
        <taxon>core chlorophytes</taxon>
        <taxon>Chlorodendrophyceae</taxon>
        <taxon>Chlorodendrales</taxon>
        <taxon>Chlorodendraceae</taxon>
        <taxon>Tetraselmis</taxon>
    </lineage>
</organism>
<dbReference type="CDD" id="cd05992">
    <property type="entry name" value="PB1"/>
    <property type="match status" value="1"/>
</dbReference>
<dbReference type="Gene3D" id="3.10.20.90">
    <property type="entry name" value="Phosphatidylinositol 3-kinase Catalytic Subunit, Chain A, domain 1"/>
    <property type="match status" value="1"/>
</dbReference>
<dbReference type="PROSITE" id="PS51745">
    <property type="entry name" value="PB1"/>
    <property type="match status" value="1"/>
</dbReference>
<dbReference type="InterPro" id="IPR053793">
    <property type="entry name" value="PB1-like"/>
</dbReference>
<evidence type="ECO:0000259" key="1">
    <source>
        <dbReference type="PROSITE" id="PS51745"/>
    </source>
</evidence>
<dbReference type="InterPro" id="IPR000270">
    <property type="entry name" value="PB1_dom"/>
</dbReference>
<reference evidence="2" key="1">
    <citation type="submission" date="2014-05" db="EMBL/GenBank/DDBJ databases">
        <title>The transcriptome of the halophilic microalga Tetraselmis sp. GSL018 isolated from the Great Salt Lake, Utah.</title>
        <authorList>
            <person name="Jinkerson R.E."/>
            <person name="D'Adamo S."/>
            <person name="Posewitz M.C."/>
        </authorList>
    </citation>
    <scope>NUCLEOTIDE SEQUENCE</scope>
    <source>
        <strain evidence="2">GSL018</strain>
    </source>
</reference>
<feature type="non-terminal residue" evidence="2">
    <location>
        <position position="1"/>
    </location>
</feature>
<gene>
    <name evidence="2" type="ORF">TSPGSL018_14950</name>
</gene>
<dbReference type="Pfam" id="PF00564">
    <property type="entry name" value="PB1"/>
    <property type="match status" value="1"/>
</dbReference>
<dbReference type="SMART" id="SM00666">
    <property type="entry name" value="PB1"/>
    <property type="match status" value="1"/>
</dbReference>
<accession>A0A061S022</accession>
<protein>
    <recommendedName>
        <fullName evidence="1">PB1 domain-containing protein</fullName>
    </recommendedName>
</protein>
<dbReference type="SUPFAM" id="SSF54277">
    <property type="entry name" value="CAD &amp; PB1 domains"/>
    <property type="match status" value="1"/>
</dbReference>
<dbReference type="AlphaFoldDB" id="A0A061S022"/>
<name>A0A061S022_9CHLO</name>
<proteinExistence type="predicted"/>
<feature type="domain" description="PB1" evidence="1">
    <location>
        <begin position="37"/>
        <end position="114"/>
    </location>
</feature>
<sequence>TDLKQRMTMLLVSRDIASIALFLVLFDPIFGNCILKASTMKFTLGEDTRRWTPNCSDLTLRELQNKARELYGIASDGMVLKYTDPEGDMVTLATDEDVREMLQQPASRVLVDFPNMGTLNENIQCRARNRIREPDRCAQGLEPSGPGCSQQFYPYEGTAGYLCRRYGLHCHRNPGCAPYHFHSHHCVGGAHCGRRCHL</sequence>